<evidence type="ECO:0000256" key="2">
    <source>
        <dbReference type="ARBA" id="ARBA00023125"/>
    </source>
</evidence>
<evidence type="ECO:0000313" key="7">
    <source>
        <dbReference type="EMBL" id="NKY31877.1"/>
    </source>
</evidence>
<dbReference type="InterPro" id="IPR014757">
    <property type="entry name" value="Tscrpt_reg_IclR_C"/>
</dbReference>
<keyword evidence="1" id="KW-0805">Transcription regulation</keyword>
<dbReference type="EMBL" id="JAAXOO010000001">
    <property type="protein sequence ID" value="NKY31877.1"/>
    <property type="molecule type" value="Genomic_DNA"/>
</dbReference>
<evidence type="ECO:0000313" key="8">
    <source>
        <dbReference type="Proteomes" id="UP000565715"/>
    </source>
</evidence>
<protein>
    <submittedName>
        <fullName evidence="7">IclR family transcriptional regulator</fullName>
    </submittedName>
</protein>
<feature type="domain" description="HTH iclR-type" evidence="5">
    <location>
        <begin position="1"/>
        <end position="59"/>
    </location>
</feature>
<dbReference type="PANTHER" id="PTHR30136:SF24">
    <property type="entry name" value="HTH-TYPE TRANSCRIPTIONAL REPRESSOR ALLR"/>
    <property type="match status" value="1"/>
</dbReference>
<dbReference type="InterPro" id="IPR036388">
    <property type="entry name" value="WH-like_DNA-bd_sf"/>
</dbReference>
<dbReference type="GO" id="GO:0003677">
    <property type="term" value="F:DNA binding"/>
    <property type="evidence" value="ECO:0007669"/>
    <property type="project" value="UniProtKB-KW"/>
</dbReference>
<dbReference type="SMART" id="SM00346">
    <property type="entry name" value="HTH_ICLR"/>
    <property type="match status" value="1"/>
</dbReference>
<dbReference type="GO" id="GO:0045892">
    <property type="term" value="P:negative regulation of DNA-templated transcription"/>
    <property type="evidence" value="ECO:0007669"/>
    <property type="project" value="TreeGrafter"/>
</dbReference>
<comment type="caution">
    <text evidence="7">The sequence shown here is derived from an EMBL/GenBank/DDBJ whole genome shotgun (WGS) entry which is preliminary data.</text>
</comment>
<evidence type="ECO:0000256" key="1">
    <source>
        <dbReference type="ARBA" id="ARBA00023015"/>
    </source>
</evidence>
<dbReference type="InterPro" id="IPR029016">
    <property type="entry name" value="GAF-like_dom_sf"/>
</dbReference>
<reference evidence="7 8" key="1">
    <citation type="submission" date="2020-04" db="EMBL/GenBank/DDBJ databases">
        <title>MicrobeNet Type strains.</title>
        <authorList>
            <person name="Nicholson A.C."/>
        </authorList>
    </citation>
    <scope>NUCLEOTIDE SEQUENCE [LARGE SCALE GENOMIC DNA]</scope>
    <source>
        <strain evidence="7 8">DSM 45078</strain>
    </source>
</reference>
<evidence type="ECO:0000259" key="5">
    <source>
        <dbReference type="PROSITE" id="PS51077"/>
    </source>
</evidence>
<dbReference type="PROSITE" id="PS51078">
    <property type="entry name" value="ICLR_ED"/>
    <property type="match status" value="1"/>
</dbReference>
<dbReference type="SUPFAM" id="SSF46785">
    <property type="entry name" value="Winged helix' DNA-binding domain"/>
    <property type="match status" value="1"/>
</dbReference>
<gene>
    <name evidence="7" type="ORF">HGA13_02140</name>
</gene>
<evidence type="ECO:0000259" key="6">
    <source>
        <dbReference type="PROSITE" id="PS51078"/>
    </source>
</evidence>
<dbReference type="InterPro" id="IPR036390">
    <property type="entry name" value="WH_DNA-bd_sf"/>
</dbReference>
<dbReference type="Pfam" id="PF09339">
    <property type="entry name" value="HTH_IclR"/>
    <property type="match status" value="1"/>
</dbReference>
<proteinExistence type="predicted"/>
<feature type="compositionally biased region" description="Basic and acidic residues" evidence="4">
    <location>
        <begin position="251"/>
        <end position="266"/>
    </location>
</feature>
<name>A0A846X8T3_9NOCA</name>
<organism evidence="7 8">
    <name type="scientific">Nocardia speluncae</name>
    <dbReference type="NCBI Taxonomy" id="419477"/>
    <lineage>
        <taxon>Bacteria</taxon>
        <taxon>Bacillati</taxon>
        <taxon>Actinomycetota</taxon>
        <taxon>Actinomycetes</taxon>
        <taxon>Mycobacteriales</taxon>
        <taxon>Nocardiaceae</taxon>
        <taxon>Nocardia</taxon>
    </lineage>
</organism>
<feature type="domain" description="IclR-ED" evidence="6">
    <location>
        <begin position="60"/>
        <end position="238"/>
    </location>
</feature>
<keyword evidence="3" id="KW-0804">Transcription</keyword>
<dbReference type="PANTHER" id="PTHR30136">
    <property type="entry name" value="HELIX-TURN-HELIX TRANSCRIPTIONAL REGULATOR, ICLR FAMILY"/>
    <property type="match status" value="1"/>
</dbReference>
<feature type="region of interest" description="Disordered" evidence="4">
    <location>
        <begin position="239"/>
        <end position="278"/>
    </location>
</feature>
<keyword evidence="8" id="KW-1185">Reference proteome</keyword>
<evidence type="ECO:0000256" key="3">
    <source>
        <dbReference type="ARBA" id="ARBA00023163"/>
    </source>
</evidence>
<accession>A0A846X8T3</accession>
<dbReference type="AlphaFoldDB" id="A0A846X8T3"/>
<dbReference type="InterPro" id="IPR005471">
    <property type="entry name" value="Tscrpt_reg_IclR_N"/>
</dbReference>
<dbReference type="PROSITE" id="PS51077">
    <property type="entry name" value="HTH_ICLR"/>
    <property type="match status" value="1"/>
</dbReference>
<dbReference type="Gene3D" id="3.30.450.40">
    <property type="match status" value="1"/>
</dbReference>
<sequence length="278" mass="30267">MIERITVILDVFDDRTSRLTLEEISRRSQLPRSTVHRILKQLVRLQWVEHTPFGYTIGRRALRMGGISEGYSAIRAAAAPVLQDLHMQTGMVVHLAVLEGGENVYLDKVGGRDASTLPSRIGGRGPAYATACGKSMLAFLAPEWVDGMYGQRLHRCTERTIGEITALHRELNLVRRRGLAFDWSEAFRGLACAGAAIRGTRGPLAALSVCGPADTAPFERAAPLVASAAREIALTLGRRPAPVAAGPGSRRSRDDEPIHRYDDRRSASCPDPSPAPAR</sequence>
<dbReference type="Proteomes" id="UP000565715">
    <property type="component" value="Unassembled WGS sequence"/>
</dbReference>
<dbReference type="Gene3D" id="1.10.10.10">
    <property type="entry name" value="Winged helix-like DNA-binding domain superfamily/Winged helix DNA-binding domain"/>
    <property type="match status" value="1"/>
</dbReference>
<dbReference type="GO" id="GO:0003700">
    <property type="term" value="F:DNA-binding transcription factor activity"/>
    <property type="evidence" value="ECO:0007669"/>
    <property type="project" value="TreeGrafter"/>
</dbReference>
<keyword evidence="2" id="KW-0238">DNA-binding</keyword>
<dbReference type="Pfam" id="PF01614">
    <property type="entry name" value="IclR_C"/>
    <property type="match status" value="1"/>
</dbReference>
<dbReference type="SUPFAM" id="SSF55781">
    <property type="entry name" value="GAF domain-like"/>
    <property type="match status" value="1"/>
</dbReference>
<evidence type="ECO:0000256" key="4">
    <source>
        <dbReference type="SAM" id="MobiDB-lite"/>
    </source>
</evidence>
<dbReference type="InterPro" id="IPR050707">
    <property type="entry name" value="HTH_MetabolicPath_Reg"/>
</dbReference>